<protein>
    <recommendedName>
        <fullName evidence="6">THAP-type domain-containing protein</fullName>
    </recommendedName>
</protein>
<gene>
    <name evidence="7" type="ORF">ABEB36_013650</name>
</gene>
<dbReference type="Proteomes" id="UP001566132">
    <property type="component" value="Unassembled WGS sequence"/>
</dbReference>
<dbReference type="PROSITE" id="PS50950">
    <property type="entry name" value="ZF_THAP"/>
    <property type="match status" value="1"/>
</dbReference>
<keyword evidence="8" id="KW-1185">Reference proteome</keyword>
<dbReference type="SMART" id="SM00980">
    <property type="entry name" value="THAP"/>
    <property type="match status" value="1"/>
</dbReference>
<dbReference type="GO" id="GO:0008270">
    <property type="term" value="F:zinc ion binding"/>
    <property type="evidence" value="ECO:0007669"/>
    <property type="project" value="UniProtKB-KW"/>
</dbReference>
<dbReference type="Pfam" id="PF05485">
    <property type="entry name" value="THAP"/>
    <property type="match status" value="1"/>
</dbReference>
<sequence>MMNYCCAINCKNNSRDSKDVSFFTLPKNGIRQLQWPDKIGRLDLMQNKKETICKKLVCGVHFELSMFAGIVPNKTKLKNNAIPTLFQEGVGYRAIAVVASTSTSKTFTVEPFNNEEKKKFAKYCEEPSMGQFINFCKQKLNPGLANLIILQVQLASKKPKGYSNTFKQFALTVYFLGPKIYRFLRKTFQLPHKPTLCRMTANWHLHSGINRKIFKVIDTKMQNLDRKFRDCVLCVDGTSLKTHLF</sequence>
<dbReference type="GO" id="GO:0003677">
    <property type="term" value="F:DNA binding"/>
    <property type="evidence" value="ECO:0007669"/>
    <property type="project" value="UniProtKB-UniRule"/>
</dbReference>
<organism evidence="7 8">
    <name type="scientific">Hypothenemus hampei</name>
    <name type="common">Coffee berry borer</name>
    <dbReference type="NCBI Taxonomy" id="57062"/>
    <lineage>
        <taxon>Eukaryota</taxon>
        <taxon>Metazoa</taxon>
        <taxon>Ecdysozoa</taxon>
        <taxon>Arthropoda</taxon>
        <taxon>Hexapoda</taxon>
        <taxon>Insecta</taxon>
        <taxon>Pterygota</taxon>
        <taxon>Neoptera</taxon>
        <taxon>Endopterygota</taxon>
        <taxon>Coleoptera</taxon>
        <taxon>Polyphaga</taxon>
        <taxon>Cucujiformia</taxon>
        <taxon>Curculionidae</taxon>
        <taxon>Scolytinae</taxon>
        <taxon>Hypothenemus</taxon>
    </lineage>
</organism>
<keyword evidence="1" id="KW-0479">Metal-binding</keyword>
<evidence type="ECO:0000313" key="8">
    <source>
        <dbReference type="Proteomes" id="UP001566132"/>
    </source>
</evidence>
<dbReference type="AlphaFoldDB" id="A0ABD1E4U8"/>
<reference evidence="7 8" key="1">
    <citation type="submission" date="2024-05" db="EMBL/GenBank/DDBJ databases">
        <title>Genetic variation in Jamaican populations of the coffee berry borer (Hypothenemus hampei).</title>
        <authorList>
            <person name="Errbii M."/>
            <person name="Myrie A."/>
        </authorList>
    </citation>
    <scope>NUCLEOTIDE SEQUENCE [LARGE SCALE GENOMIC DNA]</scope>
    <source>
        <strain evidence="7">JA-Hopewell-2020-01-JO</strain>
        <tissue evidence="7">Whole body</tissue>
    </source>
</reference>
<evidence type="ECO:0000256" key="4">
    <source>
        <dbReference type="ARBA" id="ARBA00023125"/>
    </source>
</evidence>
<dbReference type="InterPro" id="IPR021896">
    <property type="entry name" value="THAP9-like_HTH"/>
</dbReference>
<keyword evidence="2 5" id="KW-0863">Zinc-finger</keyword>
<accession>A0ABD1E4U8</accession>
<dbReference type="PANTHER" id="PTHR46600">
    <property type="entry name" value="THAP DOMAIN-CONTAINING"/>
    <property type="match status" value="1"/>
</dbReference>
<evidence type="ECO:0000256" key="2">
    <source>
        <dbReference type="ARBA" id="ARBA00022771"/>
    </source>
</evidence>
<keyword evidence="4 5" id="KW-0238">DNA-binding</keyword>
<dbReference type="PANTHER" id="PTHR46600:SF11">
    <property type="entry name" value="THAP DOMAIN-CONTAINING PROTEIN 10"/>
    <property type="match status" value="1"/>
</dbReference>
<dbReference type="EMBL" id="JBDJPC010000011">
    <property type="protein sequence ID" value="KAL1489714.1"/>
    <property type="molecule type" value="Genomic_DNA"/>
</dbReference>
<dbReference type="InterPro" id="IPR026516">
    <property type="entry name" value="THAP1/10"/>
</dbReference>
<keyword evidence="3" id="KW-0862">Zinc</keyword>
<comment type="caution">
    <text evidence="7">The sequence shown here is derived from an EMBL/GenBank/DDBJ whole genome shotgun (WGS) entry which is preliminary data.</text>
</comment>
<dbReference type="InterPro" id="IPR006612">
    <property type="entry name" value="THAP_Znf"/>
</dbReference>
<dbReference type="SUPFAM" id="SSF57716">
    <property type="entry name" value="Glucocorticoid receptor-like (DNA-binding domain)"/>
    <property type="match status" value="1"/>
</dbReference>
<proteinExistence type="predicted"/>
<evidence type="ECO:0000256" key="1">
    <source>
        <dbReference type="ARBA" id="ARBA00022723"/>
    </source>
</evidence>
<evidence type="ECO:0000256" key="3">
    <source>
        <dbReference type="ARBA" id="ARBA00022833"/>
    </source>
</evidence>
<evidence type="ECO:0000256" key="5">
    <source>
        <dbReference type="PROSITE-ProRule" id="PRU00309"/>
    </source>
</evidence>
<dbReference type="Pfam" id="PF12017">
    <property type="entry name" value="Tnp_P_element"/>
    <property type="match status" value="1"/>
</dbReference>
<name>A0ABD1E4U8_HYPHA</name>
<evidence type="ECO:0000313" key="7">
    <source>
        <dbReference type="EMBL" id="KAL1489714.1"/>
    </source>
</evidence>
<feature type="domain" description="THAP-type" evidence="6">
    <location>
        <begin position="1"/>
        <end position="86"/>
    </location>
</feature>
<evidence type="ECO:0000259" key="6">
    <source>
        <dbReference type="PROSITE" id="PS50950"/>
    </source>
</evidence>